<gene>
    <name evidence="1" type="ORF">AMON00008_LOCUS14315</name>
</gene>
<protein>
    <submittedName>
        <fullName evidence="1">Uncharacterized protein</fullName>
    </submittedName>
</protein>
<name>A0A7S4Q7A7_9DINO</name>
<organism evidence="1">
    <name type="scientific">Alexandrium monilatum</name>
    <dbReference type="NCBI Taxonomy" id="311494"/>
    <lineage>
        <taxon>Eukaryota</taxon>
        <taxon>Sar</taxon>
        <taxon>Alveolata</taxon>
        <taxon>Dinophyceae</taxon>
        <taxon>Gonyaulacales</taxon>
        <taxon>Pyrocystaceae</taxon>
        <taxon>Alexandrium</taxon>
    </lineage>
</organism>
<proteinExistence type="predicted"/>
<evidence type="ECO:0000313" key="1">
    <source>
        <dbReference type="EMBL" id="CAE4574696.1"/>
    </source>
</evidence>
<dbReference type="EMBL" id="HBNR01021493">
    <property type="protein sequence ID" value="CAE4574696.1"/>
    <property type="molecule type" value="Transcribed_RNA"/>
</dbReference>
<sequence length="104" mass="11388">MTTTAPSADESYWGDYDDFFADASVVWESGTKARTAPDSDEKLESCAARAVAKSGIVSGGCRRPQVELIMRYMMEKGVPYELVVHSGFGPMMLIICRGVTERQA</sequence>
<reference evidence="1" key="1">
    <citation type="submission" date="2021-01" db="EMBL/GenBank/DDBJ databases">
        <authorList>
            <person name="Corre E."/>
            <person name="Pelletier E."/>
            <person name="Niang G."/>
            <person name="Scheremetjew M."/>
            <person name="Finn R."/>
            <person name="Kale V."/>
            <person name="Holt S."/>
            <person name="Cochrane G."/>
            <person name="Meng A."/>
            <person name="Brown T."/>
            <person name="Cohen L."/>
        </authorList>
    </citation>
    <scope>NUCLEOTIDE SEQUENCE</scope>
    <source>
        <strain evidence="1">CCMP3105</strain>
    </source>
</reference>
<dbReference type="AlphaFoldDB" id="A0A7S4Q7A7"/>
<accession>A0A7S4Q7A7</accession>